<evidence type="ECO:0000313" key="10">
    <source>
        <dbReference type="EMBL" id="PHK99173.1"/>
    </source>
</evidence>
<evidence type="ECO:0000256" key="7">
    <source>
        <dbReference type="ARBA" id="ARBA00022989"/>
    </source>
</evidence>
<dbReference type="Proteomes" id="UP000226437">
    <property type="component" value="Unassembled WGS sequence"/>
</dbReference>
<feature type="transmembrane region" description="Helical" evidence="9">
    <location>
        <begin position="213"/>
        <end position="232"/>
    </location>
</feature>
<evidence type="ECO:0000256" key="3">
    <source>
        <dbReference type="ARBA" id="ARBA00022676"/>
    </source>
</evidence>
<feature type="transmembrane region" description="Helical" evidence="9">
    <location>
        <begin position="363"/>
        <end position="383"/>
    </location>
</feature>
<evidence type="ECO:0000256" key="4">
    <source>
        <dbReference type="ARBA" id="ARBA00022679"/>
    </source>
</evidence>
<feature type="transmembrane region" description="Helical" evidence="9">
    <location>
        <begin position="29"/>
        <end position="46"/>
    </location>
</feature>
<gene>
    <name evidence="10" type="ORF">CGL56_06860</name>
</gene>
<feature type="transmembrane region" description="Helical" evidence="9">
    <location>
        <begin position="252"/>
        <end position="272"/>
    </location>
</feature>
<dbReference type="InterPro" id="IPR005599">
    <property type="entry name" value="GPI_mannosylTrfase"/>
</dbReference>
<keyword evidence="11" id="KW-1185">Reference proteome</keyword>
<name>A0A2G0CGR6_9BACT</name>
<keyword evidence="4" id="KW-0808">Transferase</keyword>
<feature type="transmembrane region" description="Helical" evidence="9">
    <location>
        <begin position="389"/>
        <end position="407"/>
    </location>
</feature>
<dbReference type="GO" id="GO:0016757">
    <property type="term" value="F:glycosyltransferase activity"/>
    <property type="evidence" value="ECO:0007669"/>
    <property type="project" value="UniProtKB-KW"/>
</dbReference>
<evidence type="ECO:0008006" key="12">
    <source>
        <dbReference type="Google" id="ProtNLM"/>
    </source>
</evidence>
<feature type="transmembrane region" description="Helical" evidence="9">
    <location>
        <begin position="151"/>
        <end position="169"/>
    </location>
</feature>
<accession>A0A2G0CGR6</accession>
<keyword evidence="8 9" id="KW-0472">Membrane</keyword>
<evidence type="ECO:0000256" key="9">
    <source>
        <dbReference type="SAM" id="Phobius"/>
    </source>
</evidence>
<evidence type="ECO:0000256" key="6">
    <source>
        <dbReference type="ARBA" id="ARBA00022824"/>
    </source>
</evidence>
<dbReference type="Pfam" id="PF03901">
    <property type="entry name" value="Glyco_transf_22"/>
    <property type="match status" value="1"/>
</dbReference>
<keyword evidence="6" id="KW-0256">Endoplasmic reticulum</keyword>
<comment type="caution">
    <text evidence="10">The sequence shown here is derived from an EMBL/GenBank/DDBJ whole genome shotgun (WGS) entry which is preliminary data.</text>
</comment>
<evidence type="ECO:0000256" key="1">
    <source>
        <dbReference type="ARBA" id="ARBA00004127"/>
    </source>
</evidence>
<feature type="transmembrane region" description="Helical" evidence="9">
    <location>
        <begin position="175"/>
        <end position="206"/>
    </location>
</feature>
<evidence type="ECO:0000256" key="5">
    <source>
        <dbReference type="ARBA" id="ARBA00022692"/>
    </source>
</evidence>
<proteinExistence type="predicted"/>
<keyword evidence="7 9" id="KW-1133">Transmembrane helix</keyword>
<feature type="transmembrane region" description="Helical" evidence="9">
    <location>
        <begin position="96"/>
        <end position="114"/>
    </location>
</feature>
<evidence type="ECO:0000313" key="11">
    <source>
        <dbReference type="Proteomes" id="UP000226437"/>
    </source>
</evidence>
<reference evidence="10 11" key="1">
    <citation type="submission" date="2017-10" db="EMBL/GenBank/DDBJ databases">
        <title>The draft genome sequence of Lewinella marina KCTC 32374.</title>
        <authorList>
            <person name="Wang K."/>
        </authorList>
    </citation>
    <scope>NUCLEOTIDE SEQUENCE [LARGE SCALE GENOMIC DNA]</scope>
    <source>
        <strain evidence="10 11">MKG-38</strain>
    </source>
</reference>
<protein>
    <recommendedName>
        <fullName evidence="12">Glycosyltransferase RgtA/B/C/D-like domain-containing protein</fullName>
    </recommendedName>
</protein>
<feature type="transmembrane region" description="Helical" evidence="9">
    <location>
        <begin position="120"/>
        <end position="139"/>
    </location>
</feature>
<dbReference type="OrthoDB" id="1494764at2"/>
<dbReference type="RefSeq" id="WP_099105790.1">
    <property type="nucleotide sequence ID" value="NZ_JAATJF010000002.1"/>
</dbReference>
<keyword evidence="3" id="KW-0328">Glycosyltransferase</keyword>
<keyword evidence="5 9" id="KW-0812">Transmembrane</keyword>
<dbReference type="GO" id="GO:0012505">
    <property type="term" value="C:endomembrane system"/>
    <property type="evidence" value="ECO:0007669"/>
    <property type="project" value="UniProtKB-SubCell"/>
</dbReference>
<evidence type="ECO:0000256" key="8">
    <source>
        <dbReference type="ARBA" id="ARBA00023136"/>
    </source>
</evidence>
<feature type="transmembrane region" description="Helical" evidence="9">
    <location>
        <begin position="332"/>
        <end position="356"/>
    </location>
</feature>
<dbReference type="EMBL" id="PDLO01000002">
    <property type="protein sequence ID" value="PHK99173.1"/>
    <property type="molecule type" value="Genomic_DNA"/>
</dbReference>
<sequence length="502" mass="54841">MSKKKRRKPQTTPATAPATEPAVSSRWRFFTWMSAFFFLAALVVRLDVITAWPGGEGYALARALDAGWGDYLPAAVNHALMPLGQAIDANTDAVFLFPRLLSAFWLVLAAFFTYRWAGRLFGHTVSQLALLCAGASFFLPFFGKVATADTLALLGHSGMLWTVLLYGLARDKNKLFPFGVFVLLGAIAAPVSTLLLSLMLVVLAVFQRTDYDWQLPAVISVGISCLVLVVQGPQGASTYWFYGQEDSRVLDLLFYGLLGMLPLAGWVVAGVRDLVFKGRQFEQFSLLVGMALVVTLLAQSLLFMFLVALLAGKQMQLYFREPNYPWKDWVKTVSVLHLVLAFAGAFLILAGGGIAFPGAGFRAALGMAGAYWIFSLLGVLGVFGDRRDFALGGAILSGLLTVMFFWVQVYPYLEVERSWPNDLLEAAGVTPSTLQWPDEADESELSTALPYFRQAGWTLVPEGGDYRLEHYPASDTTAAGGGGARVPGRAIVRQRRFGLVPQ</sequence>
<feature type="transmembrane region" description="Helical" evidence="9">
    <location>
        <begin position="284"/>
        <end position="312"/>
    </location>
</feature>
<dbReference type="AlphaFoldDB" id="A0A2G0CGR6"/>
<comment type="subcellular location">
    <subcellularLocation>
        <location evidence="1">Endomembrane system</location>
        <topology evidence="1">Multi-pass membrane protein</topology>
    </subcellularLocation>
    <subcellularLocation>
        <location evidence="2">Endoplasmic reticulum membrane</location>
    </subcellularLocation>
</comment>
<organism evidence="10 11">
    <name type="scientific">Neolewinella marina</name>
    <dbReference type="NCBI Taxonomy" id="438751"/>
    <lineage>
        <taxon>Bacteria</taxon>
        <taxon>Pseudomonadati</taxon>
        <taxon>Bacteroidota</taxon>
        <taxon>Saprospiria</taxon>
        <taxon>Saprospirales</taxon>
        <taxon>Lewinellaceae</taxon>
        <taxon>Neolewinella</taxon>
    </lineage>
</organism>
<evidence type="ECO:0000256" key="2">
    <source>
        <dbReference type="ARBA" id="ARBA00004586"/>
    </source>
</evidence>